<evidence type="ECO:0000313" key="1">
    <source>
        <dbReference type="Proteomes" id="UP000887565"/>
    </source>
</evidence>
<sequence>MHISVNIVIADEKMQRNLPIRRKRTGWFFTEQRTKCCSILSGQRFAEDLLYLQSCFIKNKLQPGVILYYSVRNQAKNERPYAQTHGRCSTPKIGTSTAWPIFLARGVFERMKIFSYSNPTVYPPLKAFRKPDWLANLLEENFQHRTVVKASLAYRQDAFGRQITPNGPVILCREVPRGAGCPIHTRDVGRCRLGTLTPSSGTCSGPARSQKFA</sequence>
<accession>A0A915KWH7</accession>
<organism evidence="1 2">
    <name type="scientific">Romanomermis culicivorax</name>
    <name type="common">Nematode worm</name>
    <dbReference type="NCBI Taxonomy" id="13658"/>
    <lineage>
        <taxon>Eukaryota</taxon>
        <taxon>Metazoa</taxon>
        <taxon>Ecdysozoa</taxon>
        <taxon>Nematoda</taxon>
        <taxon>Enoplea</taxon>
        <taxon>Dorylaimia</taxon>
        <taxon>Mermithida</taxon>
        <taxon>Mermithoidea</taxon>
        <taxon>Mermithidae</taxon>
        <taxon>Romanomermis</taxon>
    </lineage>
</organism>
<dbReference type="AlphaFoldDB" id="A0A915KWH7"/>
<keyword evidence="1" id="KW-1185">Reference proteome</keyword>
<name>A0A915KWH7_ROMCU</name>
<proteinExistence type="predicted"/>
<dbReference type="WBParaSite" id="nRc.2.0.1.t41885-RA">
    <property type="protein sequence ID" value="nRc.2.0.1.t41885-RA"/>
    <property type="gene ID" value="nRc.2.0.1.g41885"/>
</dbReference>
<reference evidence="2" key="1">
    <citation type="submission" date="2022-11" db="UniProtKB">
        <authorList>
            <consortium name="WormBaseParasite"/>
        </authorList>
    </citation>
    <scope>IDENTIFICATION</scope>
</reference>
<dbReference type="Proteomes" id="UP000887565">
    <property type="component" value="Unplaced"/>
</dbReference>
<evidence type="ECO:0000313" key="2">
    <source>
        <dbReference type="WBParaSite" id="nRc.2.0.1.t41885-RA"/>
    </source>
</evidence>
<protein>
    <submittedName>
        <fullName evidence="2">Uncharacterized protein</fullName>
    </submittedName>
</protein>